<accession>A0A1Y2EW10</accession>
<evidence type="ECO:0000259" key="2">
    <source>
        <dbReference type="Pfam" id="PF12697"/>
    </source>
</evidence>
<dbReference type="STRING" id="56484.A0A1Y2EW10"/>
<reference evidence="3 4" key="1">
    <citation type="submission" date="2016-07" db="EMBL/GenBank/DDBJ databases">
        <title>Pervasive Adenine N6-methylation of Active Genes in Fungi.</title>
        <authorList>
            <consortium name="DOE Joint Genome Institute"/>
            <person name="Mondo S.J."/>
            <person name="Dannebaum R.O."/>
            <person name="Kuo R.C."/>
            <person name="Labutti K."/>
            <person name="Haridas S."/>
            <person name="Kuo A."/>
            <person name="Salamov A."/>
            <person name="Ahrendt S.R."/>
            <person name="Lipzen A."/>
            <person name="Sullivan W."/>
            <person name="Andreopoulos W.B."/>
            <person name="Clum A."/>
            <person name="Lindquist E."/>
            <person name="Daum C."/>
            <person name="Ramamoorthy G.K."/>
            <person name="Gryganskyi A."/>
            <person name="Culley D."/>
            <person name="Magnuson J.K."/>
            <person name="James T.Y."/>
            <person name="O'Malley M.A."/>
            <person name="Stajich J.E."/>
            <person name="Spatafora J.W."/>
            <person name="Visel A."/>
            <person name="Grigoriev I.V."/>
        </authorList>
    </citation>
    <scope>NUCLEOTIDE SEQUENCE [LARGE SCALE GENOMIC DNA]</scope>
    <source>
        <strain evidence="3 4">12-1054</strain>
    </source>
</reference>
<dbReference type="EMBL" id="MCFI01000026">
    <property type="protein sequence ID" value="ORY75454.1"/>
    <property type="molecule type" value="Genomic_DNA"/>
</dbReference>
<keyword evidence="3" id="KW-0378">Hydrolase</keyword>
<feature type="domain" description="AB hydrolase-1" evidence="2">
    <location>
        <begin position="48"/>
        <end position="331"/>
    </location>
</feature>
<name>A0A1Y2EW10_PROLT</name>
<keyword evidence="4" id="KW-1185">Reference proteome</keyword>
<dbReference type="GeneID" id="63782880"/>
<protein>
    <submittedName>
        <fullName evidence="3">Alpha/beta hydrolase family-domain-containing protein</fullName>
    </submittedName>
</protein>
<proteinExistence type="predicted"/>
<organism evidence="3 4">
    <name type="scientific">Protomyces lactucae-debilis</name>
    <dbReference type="NCBI Taxonomy" id="2754530"/>
    <lineage>
        <taxon>Eukaryota</taxon>
        <taxon>Fungi</taxon>
        <taxon>Dikarya</taxon>
        <taxon>Ascomycota</taxon>
        <taxon>Taphrinomycotina</taxon>
        <taxon>Taphrinomycetes</taxon>
        <taxon>Taphrinales</taxon>
        <taxon>Protomycetaceae</taxon>
        <taxon>Protomyces</taxon>
    </lineage>
</organism>
<dbReference type="GO" id="GO:0016787">
    <property type="term" value="F:hydrolase activity"/>
    <property type="evidence" value="ECO:0007669"/>
    <property type="project" value="UniProtKB-KW"/>
</dbReference>
<gene>
    <name evidence="3" type="ORF">BCR37DRAFT_175714</name>
</gene>
<dbReference type="Proteomes" id="UP000193685">
    <property type="component" value="Unassembled WGS sequence"/>
</dbReference>
<dbReference type="Pfam" id="PF12697">
    <property type="entry name" value="Abhydrolase_6"/>
    <property type="match status" value="1"/>
</dbReference>
<dbReference type="OrthoDB" id="94039at2759"/>
<sequence>MHKEIFTINASHPRSHPRSTNKANDRLQCCGNIYSRSAILPASGTFNIIMAHANGFPKELYEPFIEDLFKENKQVKQVYILDAAHQNMSGNLNIDKLGDVVTWYDGAFDLFEMIRALKVDGPLIGIGHSMGGCQIAYLAVIHPRLFEGIVLMDPILFDAGSNKSSWVGKPNNIANMSARRRQDFPSRQAARQGFLKSPFYQSWEPKVFEMWMQYGVVPVSPPSAVSDNAAEEGPVRLSTLVSQEVYTFLHWFPKRPSEMSGNHLDMTDADVDCATFTFRNLAQIRCPVKFIYGERSPDMTAEVRLGQTSRCKHSIEHIMPRAGHLIPMEQPLNCALSCSGFLNTQAKVWAAFVRQDNNIKRESLKLTEEYKQKMADIFGGVPVSAKRAKKAKL</sequence>
<dbReference type="InterPro" id="IPR000073">
    <property type="entry name" value="AB_hydrolase_1"/>
</dbReference>
<dbReference type="OMA" id="FGIRGIW"/>
<dbReference type="SUPFAM" id="SSF53474">
    <property type="entry name" value="alpha/beta-Hydrolases"/>
    <property type="match status" value="1"/>
</dbReference>
<comment type="caution">
    <text evidence="3">The sequence shown here is derived from an EMBL/GenBank/DDBJ whole genome shotgun (WGS) entry which is preliminary data.</text>
</comment>
<evidence type="ECO:0000256" key="1">
    <source>
        <dbReference type="SAM" id="MobiDB-lite"/>
    </source>
</evidence>
<evidence type="ECO:0000313" key="3">
    <source>
        <dbReference type="EMBL" id="ORY75454.1"/>
    </source>
</evidence>
<dbReference type="AlphaFoldDB" id="A0A1Y2EW10"/>
<dbReference type="Gene3D" id="3.40.50.1820">
    <property type="entry name" value="alpha/beta hydrolase"/>
    <property type="match status" value="1"/>
</dbReference>
<feature type="region of interest" description="Disordered" evidence="1">
    <location>
        <begin position="1"/>
        <end position="22"/>
    </location>
</feature>
<dbReference type="RefSeq" id="XP_040722327.1">
    <property type="nucleotide sequence ID" value="XM_040866281.1"/>
</dbReference>
<evidence type="ECO:0000313" key="4">
    <source>
        <dbReference type="Proteomes" id="UP000193685"/>
    </source>
</evidence>
<dbReference type="InterPro" id="IPR029058">
    <property type="entry name" value="AB_hydrolase_fold"/>
</dbReference>